<dbReference type="OrthoDB" id="196131at2759"/>
<evidence type="ECO:0000256" key="8">
    <source>
        <dbReference type="RuleBase" id="RU000492"/>
    </source>
</evidence>
<keyword evidence="3 8" id="KW-0378">Hydrolase</keyword>
<evidence type="ECO:0000259" key="10">
    <source>
        <dbReference type="PROSITE" id="PS51192"/>
    </source>
</evidence>
<accession>A0A0A1T4S4</accession>
<dbReference type="InterPro" id="IPR014001">
    <property type="entry name" value="Helicase_ATP-bd"/>
</dbReference>
<keyword evidence="2 8" id="KW-0547">Nucleotide-binding</keyword>
<evidence type="ECO:0000256" key="3">
    <source>
        <dbReference type="ARBA" id="ARBA00022801"/>
    </source>
</evidence>
<feature type="compositionally biased region" description="Low complexity" evidence="9">
    <location>
        <begin position="532"/>
        <end position="562"/>
    </location>
</feature>
<evidence type="ECO:0000256" key="2">
    <source>
        <dbReference type="ARBA" id="ARBA00022741"/>
    </source>
</evidence>
<dbReference type="SMART" id="SM00490">
    <property type="entry name" value="HELICc"/>
    <property type="match status" value="1"/>
</dbReference>
<feature type="compositionally biased region" description="Polar residues" evidence="9">
    <location>
        <begin position="487"/>
        <end position="496"/>
    </location>
</feature>
<organism evidence="13 14">
    <name type="scientific">[Torrubiella] hemipterigena</name>
    <dbReference type="NCBI Taxonomy" id="1531966"/>
    <lineage>
        <taxon>Eukaryota</taxon>
        <taxon>Fungi</taxon>
        <taxon>Dikarya</taxon>
        <taxon>Ascomycota</taxon>
        <taxon>Pezizomycotina</taxon>
        <taxon>Sordariomycetes</taxon>
        <taxon>Hypocreomycetidae</taxon>
        <taxon>Hypocreales</taxon>
        <taxon>Clavicipitaceae</taxon>
        <taxon>Clavicipitaceae incertae sedis</taxon>
        <taxon>'Torrubiella' clade</taxon>
    </lineage>
</organism>
<evidence type="ECO:0000313" key="14">
    <source>
        <dbReference type="Proteomes" id="UP000039046"/>
    </source>
</evidence>
<feature type="short sequence motif" description="Q motif" evidence="7">
    <location>
        <begin position="88"/>
        <end position="116"/>
    </location>
</feature>
<keyword evidence="5 8" id="KW-0067">ATP-binding</keyword>
<evidence type="ECO:0000259" key="12">
    <source>
        <dbReference type="PROSITE" id="PS51195"/>
    </source>
</evidence>
<evidence type="ECO:0000256" key="4">
    <source>
        <dbReference type="ARBA" id="ARBA00022806"/>
    </source>
</evidence>
<evidence type="ECO:0000259" key="11">
    <source>
        <dbReference type="PROSITE" id="PS51194"/>
    </source>
</evidence>
<dbReference type="AlphaFoldDB" id="A0A0A1T4S4"/>
<dbReference type="PROSITE" id="PS51192">
    <property type="entry name" value="HELICASE_ATP_BIND_1"/>
    <property type="match status" value="1"/>
</dbReference>
<gene>
    <name evidence="13" type="ORF">VHEMI07824</name>
</gene>
<dbReference type="Proteomes" id="UP000039046">
    <property type="component" value="Unassembled WGS sequence"/>
</dbReference>
<dbReference type="Gene3D" id="3.40.50.300">
    <property type="entry name" value="P-loop containing nucleotide triphosphate hydrolases"/>
    <property type="match status" value="2"/>
</dbReference>
<dbReference type="Pfam" id="PF00271">
    <property type="entry name" value="Helicase_C"/>
    <property type="match status" value="1"/>
</dbReference>
<dbReference type="EMBL" id="CDHN01000004">
    <property type="protein sequence ID" value="CEJ92156.1"/>
    <property type="molecule type" value="Genomic_DNA"/>
</dbReference>
<name>A0A0A1T4S4_9HYPO</name>
<dbReference type="InterPro" id="IPR011545">
    <property type="entry name" value="DEAD/DEAH_box_helicase_dom"/>
</dbReference>
<feature type="domain" description="Helicase ATP-binding" evidence="10">
    <location>
        <begin position="119"/>
        <end position="312"/>
    </location>
</feature>
<dbReference type="HOGENOM" id="CLU_003041_1_5_1"/>
<evidence type="ECO:0000256" key="1">
    <source>
        <dbReference type="ARBA" id="ARBA00012552"/>
    </source>
</evidence>
<dbReference type="PANTHER" id="PTHR47958">
    <property type="entry name" value="ATP-DEPENDENT RNA HELICASE DBP3"/>
    <property type="match status" value="1"/>
</dbReference>
<evidence type="ECO:0000313" key="13">
    <source>
        <dbReference type="EMBL" id="CEJ92156.1"/>
    </source>
</evidence>
<dbReference type="InterPro" id="IPR001650">
    <property type="entry name" value="Helicase_C-like"/>
</dbReference>
<keyword evidence="14" id="KW-1185">Reference proteome</keyword>
<proteinExistence type="inferred from homology"/>
<dbReference type="STRING" id="1531966.A0A0A1T4S4"/>
<dbReference type="EC" id="3.6.4.13" evidence="1"/>
<dbReference type="GO" id="GO:0016787">
    <property type="term" value="F:hydrolase activity"/>
    <property type="evidence" value="ECO:0007669"/>
    <property type="project" value="UniProtKB-KW"/>
</dbReference>
<evidence type="ECO:0000256" key="5">
    <source>
        <dbReference type="ARBA" id="ARBA00022840"/>
    </source>
</evidence>
<protein>
    <recommendedName>
        <fullName evidence="1">RNA helicase</fullName>
        <ecNumber evidence="1">3.6.4.13</ecNumber>
    </recommendedName>
</protein>
<dbReference type="GO" id="GO:0003724">
    <property type="term" value="F:RNA helicase activity"/>
    <property type="evidence" value="ECO:0007669"/>
    <property type="project" value="UniProtKB-EC"/>
</dbReference>
<dbReference type="Pfam" id="PF00270">
    <property type="entry name" value="DEAD"/>
    <property type="match status" value="1"/>
</dbReference>
<evidence type="ECO:0000256" key="6">
    <source>
        <dbReference type="ARBA" id="ARBA00047984"/>
    </source>
</evidence>
<feature type="domain" description="DEAD-box RNA helicase Q" evidence="12">
    <location>
        <begin position="88"/>
        <end position="116"/>
    </location>
</feature>
<evidence type="ECO:0000256" key="7">
    <source>
        <dbReference type="PROSITE-ProRule" id="PRU00552"/>
    </source>
</evidence>
<dbReference type="InterPro" id="IPR000629">
    <property type="entry name" value="RNA-helicase_DEAD-box_CS"/>
</dbReference>
<dbReference type="GO" id="GO:0003676">
    <property type="term" value="F:nucleic acid binding"/>
    <property type="evidence" value="ECO:0007669"/>
    <property type="project" value="InterPro"/>
</dbReference>
<keyword evidence="4 8" id="KW-0347">Helicase</keyword>
<reference evidence="13 14" key="1">
    <citation type="journal article" date="2015" name="Genome Announc.">
        <title>Draft Genome Sequence and Gene Annotation of the Entomopathogenic Fungus Verticillium hemipterigenum.</title>
        <authorList>
            <person name="Horn F."/>
            <person name="Habel A."/>
            <person name="Scharf D.H."/>
            <person name="Dworschak J."/>
            <person name="Brakhage A.A."/>
            <person name="Guthke R."/>
            <person name="Hertweck C."/>
            <person name="Linde J."/>
        </authorList>
    </citation>
    <scope>NUCLEOTIDE SEQUENCE [LARGE SCALE GENOMIC DNA]</scope>
</reference>
<evidence type="ECO:0000256" key="9">
    <source>
        <dbReference type="SAM" id="MobiDB-lite"/>
    </source>
</evidence>
<dbReference type="InterPro" id="IPR027417">
    <property type="entry name" value="P-loop_NTPase"/>
</dbReference>
<dbReference type="InterPro" id="IPR014014">
    <property type="entry name" value="RNA_helicase_DEAD_Q_motif"/>
</dbReference>
<feature type="domain" description="Helicase C-terminal" evidence="11">
    <location>
        <begin position="340"/>
        <end position="488"/>
    </location>
</feature>
<dbReference type="SUPFAM" id="SSF52540">
    <property type="entry name" value="P-loop containing nucleoside triphosphate hydrolases"/>
    <property type="match status" value="1"/>
</dbReference>
<feature type="region of interest" description="Disordered" evidence="9">
    <location>
        <begin position="487"/>
        <end position="573"/>
    </location>
</feature>
<dbReference type="PROSITE" id="PS51195">
    <property type="entry name" value="Q_MOTIF"/>
    <property type="match status" value="1"/>
</dbReference>
<dbReference type="GO" id="GO:0005524">
    <property type="term" value="F:ATP binding"/>
    <property type="evidence" value="ECO:0007669"/>
    <property type="project" value="UniProtKB-KW"/>
</dbReference>
<comment type="catalytic activity">
    <reaction evidence="6">
        <text>ATP + H2O = ADP + phosphate + H(+)</text>
        <dbReference type="Rhea" id="RHEA:13065"/>
        <dbReference type="ChEBI" id="CHEBI:15377"/>
        <dbReference type="ChEBI" id="CHEBI:15378"/>
        <dbReference type="ChEBI" id="CHEBI:30616"/>
        <dbReference type="ChEBI" id="CHEBI:43474"/>
        <dbReference type="ChEBI" id="CHEBI:456216"/>
        <dbReference type="EC" id="3.6.4.13"/>
    </reaction>
</comment>
<comment type="similarity">
    <text evidence="8">Belongs to the DEAD box helicase family.</text>
</comment>
<dbReference type="CDD" id="cd18787">
    <property type="entry name" value="SF2_C_DEAD"/>
    <property type="match status" value="1"/>
</dbReference>
<dbReference type="SMART" id="SM00487">
    <property type="entry name" value="DEXDc"/>
    <property type="match status" value="1"/>
</dbReference>
<feature type="region of interest" description="Disordered" evidence="9">
    <location>
        <begin position="1"/>
        <end position="24"/>
    </location>
</feature>
<dbReference type="PROSITE" id="PS00039">
    <property type="entry name" value="DEAD_ATP_HELICASE"/>
    <property type="match status" value="1"/>
</dbReference>
<dbReference type="PROSITE" id="PS51194">
    <property type="entry name" value="HELICASE_CTER"/>
    <property type="match status" value="1"/>
</dbReference>
<sequence length="573" mass="62210">MTEKISGWSNADAATAAQEPASENIVWDGNAKTYEWDDEFGDVGPKVPELEIELFGEKGARHKTGLDFSKIEAIEVSQEGPVKINSVRKFADAGLHPVLLENIGLAGYTSPTPIQKYTIPSIMEGYDIIGVAQTGSGKTAAYLIPILSKLMGKAKKLAAPRPNPLTFREGMDEVRAEPLVLIVVPTRELAVQIFNEARRFCYRSMLRPCVVYGGTPVRDQIALLSKGCDILVGTPGRLIDFINRPRVLTLRRLKYMVIDEADELLEWEDELKQILLGGDQDEGAVKYALFSATFPEAAQELGQTYLASDHVQLRVGRVGSTTENIRQIVVKASPEEKQSVLVKLLEEMPGIRTIIFCNSRGEVDRLDDFLFHMGLPVTSMHRDRSQAEREAALRAFRSGMAPILIATGVTARGIDVRNVMHVINYDIPSCMHGGMEEYTHRIGRTGRIGHRGVATSIFTDRDEDMASALIQKLKEANQEVPEFLESYTGNGFSDSDGNYKMTGADSGTGQGEADPWGPSANTAAPPGDVQTDAWGASAPAAAAQPDAWGASAAPVAVSPDPWGASAPQAALGW</sequence>